<dbReference type="Pfam" id="PF20684">
    <property type="entry name" value="Fung_rhodopsin"/>
    <property type="match status" value="1"/>
</dbReference>
<feature type="transmembrane region" description="Helical" evidence="7">
    <location>
        <begin position="173"/>
        <end position="196"/>
    </location>
</feature>
<feature type="transmembrane region" description="Helical" evidence="7">
    <location>
        <begin position="88"/>
        <end position="107"/>
    </location>
</feature>
<dbReference type="AlphaFoldDB" id="A0AAJ0HV89"/>
<evidence type="ECO:0000256" key="2">
    <source>
        <dbReference type="ARBA" id="ARBA00022692"/>
    </source>
</evidence>
<reference evidence="9" key="2">
    <citation type="submission" date="2023-06" db="EMBL/GenBank/DDBJ databases">
        <authorList>
            <consortium name="Lawrence Berkeley National Laboratory"/>
            <person name="Haridas S."/>
            <person name="Hensen N."/>
            <person name="Bonometti L."/>
            <person name="Westerberg I."/>
            <person name="Brannstrom I.O."/>
            <person name="Guillou S."/>
            <person name="Cros-Aarteil S."/>
            <person name="Calhoun S."/>
            <person name="Kuo A."/>
            <person name="Mondo S."/>
            <person name="Pangilinan J."/>
            <person name="Riley R."/>
            <person name="Labutti K."/>
            <person name="Andreopoulos B."/>
            <person name="Lipzen A."/>
            <person name="Chen C."/>
            <person name="Yanf M."/>
            <person name="Daum C."/>
            <person name="Ng V."/>
            <person name="Clum A."/>
            <person name="Steindorff A."/>
            <person name="Ohm R."/>
            <person name="Martin F."/>
            <person name="Silar P."/>
            <person name="Natvig D."/>
            <person name="Lalanne C."/>
            <person name="Gautier V."/>
            <person name="Ament-Velasquez S.L."/>
            <person name="Kruys A."/>
            <person name="Hutchinson M.I."/>
            <person name="Powell A.J."/>
            <person name="Barry K."/>
            <person name="Miller A.N."/>
            <person name="Grigoriev I.V."/>
            <person name="Debuchy R."/>
            <person name="Gladieux P."/>
            <person name="Thoren M.H."/>
            <person name="Johannesson H."/>
        </authorList>
    </citation>
    <scope>NUCLEOTIDE SEQUENCE</scope>
    <source>
        <strain evidence="9">CBS 955.72</strain>
    </source>
</reference>
<dbReference type="PANTHER" id="PTHR33048">
    <property type="entry name" value="PTH11-LIKE INTEGRAL MEMBRANE PROTEIN (AFU_ORTHOLOGUE AFUA_5G11245)"/>
    <property type="match status" value="1"/>
</dbReference>
<reference evidence="9" key="1">
    <citation type="journal article" date="2023" name="Mol. Phylogenet. Evol.">
        <title>Genome-scale phylogeny and comparative genomics of the fungal order Sordariales.</title>
        <authorList>
            <person name="Hensen N."/>
            <person name="Bonometti L."/>
            <person name="Westerberg I."/>
            <person name="Brannstrom I.O."/>
            <person name="Guillou S."/>
            <person name="Cros-Aarteil S."/>
            <person name="Calhoun S."/>
            <person name="Haridas S."/>
            <person name="Kuo A."/>
            <person name="Mondo S."/>
            <person name="Pangilinan J."/>
            <person name="Riley R."/>
            <person name="LaButti K."/>
            <person name="Andreopoulos B."/>
            <person name="Lipzen A."/>
            <person name="Chen C."/>
            <person name="Yan M."/>
            <person name="Daum C."/>
            <person name="Ng V."/>
            <person name="Clum A."/>
            <person name="Steindorff A."/>
            <person name="Ohm R.A."/>
            <person name="Martin F."/>
            <person name="Silar P."/>
            <person name="Natvig D.O."/>
            <person name="Lalanne C."/>
            <person name="Gautier V."/>
            <person name="Ament-Velasquez S.L."/>
            <person name="Kruys A."/>
            <person name="Hutchinson M.I."/>
            <person name="Powell A.J."/>
            <person name="Barry K."/>
            <person name="Miller A.N."/>
            <person name="Grigoriev I.V."/>
            <person name="Debuchy R."/>
            <person name="Gladieux P."/>
            <person name="Hiltunen Thoren M."/>
            <person name="Johannesson H."/>
        </authorList>
    </citation>
    <scope>NUCLEOTIDE SEQUENCE</scope>
    <source>
        <strain evidence="9">CBS 955.72</strain>
    </source>
</reference>
<evidence type="ECO:0000313" key="9">
    <source>
        <dbReference type="EMBL" id="KAK3363249.1"/>
    </source>
</evidence>
<name>A0AAJ0HV89_9PEZI</name>
<sequence>MGTHFVPLSKNPQGVLIEGVLWTLIVLSGSCLGLRIYCKFLRRRRLWWDDYFIIMAWIMLLISCIATTNNVGLGFGMHFVDVPVENLIPMGLVANISGFTSVLGVALSKTSFAITLLRLTDGWLKWFVWFIIITLNATQHASAVFFWVSCDPPAKTWNPTLEGTCWSPKIMSILPWVIGGWSAFCDFALAFLPWRLLFRFHMYRREKVGIAIAMSMGVFAGITCIIKLTTIPPSSDRDFTYNGMQLVIWGFAEVASTIIATCIPTMRALFVHRTSTSQLPSLQLNVADKGAVAFSSNRPAPIPDHERRDNMSDRSILGLAENLGSSSLGSASPKTGGMLNEKRQSNINQRVMYEMSSLGNEER</sequence>
<comment type="similarity">
    <text evidence="5">Belongs to the SAT4 family.</text>
</comment>
<feature type="region of interest" description="Disordered" evidence="6">
    <location>
        <begin position="323"/>
        <end position="349"/>
    </location>
</feature>
<feature type="transmembrane region" description="Helical" evidence="7">
    <location>
        <begin position="20"/>
        <end position="38"/>
    </location>
</feature>
<gene>
    <name evidence="9" type="ORF">B0T25DRAFT_33881</name>
</gene>
<dbReference type="EMBL" id="JAUIQD010000001">
    <property type="protein sequence ID" value="KAK3363249.1"/>
    <property type="molecule type" value="Genomic_DNA"/>
</dbReference>
<keyword evidence="4 7" id="KW-0472">Membrane</keyword>
<evidence type="ECO:0000256" key="5">
    <source>
        <dbReference type="ARBA" id="ARBA00038359"/>
    </source>
</evidence>
<evidence type="ECO:0000256" key="1">
    <source>
        <dbReference type="ARBA" id="ARBA00004141"/>
    </source>
</evidence>
<keyword evidence="3 7" id="KW-1133">Transmembrane helix</keyword>
<evidence type="ECO:0000313" key="10">
    <source>
        <dbReference type="Proteomes" id="UP001275084"/>
    </source>
</evidence>
<evidence type="ECO:0000256" key="4">
    <source>
        <dbReference type="ARBA" id="ARBA00023136"/>
    </source>
</evidence>
<keyword evidence="2 7" id="KW-0812">Transmembrane</keyword>
<dbReference type="PANTHER" id="PTHR33048:SF42">
    <property type="entry name" value="INTEGRAL MEMBRANE PROTEIN"/>
    <property type="match status" value="1"/>
</dbReference>
<feature type="transmembrane region" description="Helical" evidence="7">
    <location>
        <begin position="127"/>
        <end position="148"/>
    </location>
</feature>
<accession>A0AAJ0HV89</accession>
<keyword evidence="10" id="KW-1185">Reference proteome</keyword>
<organism evidence="9 10">
    <name type="scientific">Lasiosphaeria hispida</name>
    <dbReference type="NCBI Taxonomy" id="260671"/>
    <lineage>
        <taxon>Eukaryota</taxon>
        <taxon>Fungi</taxon>
        <taxon>Dikarya</taxon>
        <taxon>Ascomycota</taxon>
        <taxon>Pezizomycotina</taxon>
        <taxon>Sordariomycetes</taxon>
        <taxon>Sordariomycetidae</taxon>
        <taxon>Sordariales</taxon>
        <taxon>Lasiosphaeriaceae</taxon>
        <taxon>Lasiosphaeria</taxon>
    </lineage>
</organism>
<dbReference type="InterPro" id="IPR052337">
    <property type="entry name" value="SAT4-like"/>
</dbReference>
<feature type="domain" description="Rhodopsin" evidence="8">
    <location>
        <begin position="34"/>
        <end position="271"/>
    </location>
</feature>
<dbReference type="GO" id="GO:0016020">
    <property type="term" value="C:membrane"/>
    <property type="evidence" value="ECO:0007669"/>
    <property type="project" value="UniProtKB-SubCell"/>
</dbReference>
<evidence type="ECO:0000256" key="3">
    <source>
        <dbReference type="ARBA" id="ARBA00022989"/>
    </source>
</evidence>
<dbReference type="Proteomes" id="UP001275084">
    <property type="component" value="Unassembled WGS sequence"/>
</dbReference>
<feature type="transmembrane region" description="Helical" evidence="7">
    <location>
        <begin position="208"/>
        <end position="228"/>
    </location>
</feature>
<feature type="transmembrane region" description="Helical" evidence="7">
    <location>
        <begin position="248"/>
        <end position="270"/>
    </location>
</feature>
<dbReference type="InterPro" id="IPR049326">
    <property type="entry name" value="Rhodopsin_dom_fungi"/>
</dbReference>
<comment type="caution">
    <text evidence="9">The sequence shown here is derived from an EMBL/GenBank/DDBJ whole genome shotgun (WGS) entry which is preliminary data.</text>
</comment>
<feature type="transmembrane region" description="Helical" evidence="7">
    <location>
        <begin position="50"/>
        <end position="68"/>
    </location>
</feature>
<protein>
    <recommendedName>
        <fullName evidence="8">Rhodopsin domain-containing protein</fullName>
    </recommendedName>
</protein>
<proteinExistence type="inferred from homology"/>
<feature type="compositionally biased region" description="Polar residues" evidence="6">
    <location>
        <begin position="323"/>
        <end position="333"/>
    </location>
</feature>
<evidence type="ECO:0000259" key="8">
    <source>
        <dbReference type="Pfam" id="PF20684"/>
    </source>
</evidence>
<evidence type="ECO:0000256" key="7">
    <source>
        <dbReference type="SAM" id="Phobius"/>
    </source>
</evidence>
<comment type="subcellular location">
    <subcellularLocation>
        <location evidence="1">Membrane</location>
        <topology evidence="1">Multi-pass membrane protein</topology>
    </subcellularLocation>
</comment>
<evidence type="ECO:0000256" key="6">
    <source>
        <dbReference type="SAM" id="MobiDB-lite"/>
    </source>
</evidence>